<dbReference type="AlphaFoldDB" id="A0AAD2CCA6"/>
<reference evidence="2" key="1">
    <citation type="submission" date="2023-08" db="EMBL/GenBank/DDBJ databases">
        <authorList>
            <person name="Audoor S."/>
            <person name="Bilcke G."/>
        </authorList>
    </citation>
    <scope>NUCLEOTIDE SEQUENCE</scope>
</reference>
<dbReference type="Proteomes" id="UP001295423">
    <property type="component" value="Unassembled WGS sequence"/>
</dbReference>
<protein>
    <submittedName>
        <fullName evidence="2">Uncharacterized protein</fullName>
    </submittedName>
</protein>
<organism evidence="2 4">
    <name type="scientific">Cylindrotheca closterium</name>
    <dbReference type="NCBI Taxonomy" id="2856"/>
    <lineage>
        <taxon>Eukaryota</taxon>
        <taxon>Sar</taxon>
        <taxon>Stramenopiles</taxon>
        <taxon>Ochrophyta</taxon>
        <taxon>Bacillariophyta</taxon>
        <taxon>Bacillariophyceae</taxon>
        <taxon>Bacillariophycidae</taxon>
        <taxon>Bacillariales</taxon>
        <taxon>Bacillariaceae</taxon>
        <taxon>Cylindrotheca</taxon>
    </lineage>
</organism>
<dbReference type="EMBL" id="CAKOGP040000058">
    <property type="protein sequence ID" value="CAJ1928648.1"/>
    <property type="molecule type" value="Genomic_DNA"/>
</dbReference>
<name>A0AAD2CCA6_9STRA</name>
<proteinExistence type="predicted"/>
<evidence type="ECO:0000256" key="1">
    <source>
        <dbReference type="SAM" id="MobiDB-lite"/>
    </source>
</evidence>
<evidence type="ECO:0000313" key="4">
    <source>
        <dbReference type="Proteomes" id="UP001295423"/>
    </source>
</evidence>
<keyword evidence="4" id="KW-1185">Reference proteome</keyword>
<gene>
    <name evidence="2" type="ORF">CYCCA115_LOCUS1519</name>
    <name evidence="3" type="ORF">CYCCA115_LOCUS18016</name>
</gene>
<feature type="compositionally biased region" description="Basic and acidic residues" evidence="1">
    <location>
        <begin position="320"/>
        <end position="355"/>
    </location>
</feature>
<evidence type="ECO:0000313" key="3">
    <source>
        <dbReference type="EMBL" id="CAJ1959595.1"/>
    </source>
</evidence>
<comment type="caution">
    <text evidence="2">The sequence shown here is derived from an EMBL/GenBank/DDBJ whole genome shotgun (WGS) entry which is preliminary data.</text>
</comment>
<feature type="region of interest" description="Disordered" evidence="1">
    <location>
        <begin position="280"/>
        <end position="355"/>
    </location>
</feature>
<evidence type="ECO:0000313" key="2">
    <source>
        <dbReference type="EMBL" id="CAJ1928648.1"/>
    </source>
</evidence>
<sequence>MEPPRPIKGTPGSRIRVVLGEDGKSWLLLLDNDDGDMQWQSKAWASIPYGLASQINNCTSKGRDVEYVDFGPDNTWYVHGIKPDGSGSYCWWGGVDTAQSNEIKSSSPCKIALGSQDSVSSLCTITGTNGSIGYCCMNAPSGLLKRLKQIHRRSQRVHIMRLFANGQYYIKDDNGEGWNSDSIYFDRELQSSNQKVEDVAMAEDGSWIILRSYDSVRSVGLDERLETLIEDFYTMQKERKTKRDREIQEYRERERATNAATEAAILSAFQGVLEHAARLDEARRADEDREEDARRVEEERIRREEEEEKEATEAAAIRALQEELERADRDEELRRAEEERRRRDEEGRAKKAAEEASRAIALEVQLVEKLTQEKESIGRLETKLEVMQDHLAEMQDDVYSRKRLLRASLMALPPTQRPRWNLEEEIAKPSKRQEKPQCVICQDKTPVRAHRAI</sequence>
<dbReference type="EMBL" id="CAKOGP040002007">
    <property type="protein sequence ID" value="CAJ1959595.1"/>
    <property type="molecule type" value="Genomic_DNA"/>
</dbReference>
<feature type="compositionally biased region" description="Basic and acidic residues" evidence="1">
    <location>
        <begin position="280"/>
        <end position="304"/>
    </location>
</feature>
<accession>A0AAD2CCA6</accession>